<feature type="region of interest" description="Disordered" evidence="1">
    <location>
        <begin position="1"/>
        <end position="30"/>
    </location>
</feature>
<protein>
    <submittedName>
        <fullName evidence="2">Uncharacterized protein</fullName>
    </submittedName>
</protein>
<evidence type="ECO:0000313" key="3">
    <source>
        <dbReference type="Proteomes" id="UP000038802"/>
    </source>
</evidence>
<sequence>MLARTNRSKRWGRISGSMSGPSSVTDNSTHGALGPVRWQVIPMVTVTPGWVCTQALVSRLLTS</sequence>
<feature type="compositionally biased region" description="Polar residues" evidence="1">
    <location>
        <begin position="16"/>
        <end position="30"/>
    </location>
</feature>
<dbReference type="EMBL" id="CSAE01000385">
    <property type="protein sequence ID" value="COW21213.1"/>
    <property type="molecule type" value="Genomic_DNA"/>
</dbReference>
<dbReference type="AlphaFoldDB" id="A0A0U0RQT1"/>
<proteinExistence type="predicted"/>
<dbReference type="Proteomes" id="UP000038802">
    <property type="component" value="Unassembled WGS sequence"/>
</dbReference>
<reference evidence="3" key="1">
    <citation type="submission" date="2015-03" db="EMBL/GenBank/DDBJ databases">
        <authorList>
            <consortium name="Pathogen Informatics"/>
        </authorList>
    </citation>
    <scope>NUCLEOTIDE SEQUENCE [LARGE SCALE GENOMIC DNA]</scope>
    <source>
        <strain evidence="3">K00500041</strain>
    </source>
</reference>
<accession>A0A0U0RQT1</accession>
<gene>
    <name evidence="2" type="ORF">ERS007703_03073</name>
</gene>
<name>A0A0U0RQT1_MYCTX</name>
<evidence type="ECO:0000313" key="2">
    <source>
        <dbReference type="EMBL" id="COW21213.1"/>
    </source>
</evidence>
<organism evidence="2 3">
    <name type="scientific">Mycobacterium tuberculosis</name>
    <dbReference type="NCBI Taxonomy" id="1773"/>
    <lineage>
        <taxon>Bacteria</taxon>
        <taxon>Bacillati</taxon>
        <taxon>Actinomycetota</taxon>
        <taxon>Actinomycetes</taxon>
        <taxon>Mycobacteriales</taxon>
        <taxon>Mycobacteriaceae</taxon>
        <taxon>Mycobacterium</taxon>
        <taxon>Mycobacterium tuberculosis complex</taxon>
    </lineage>
</organism>
<feature type="compositionally biased region" description="Basic residues" evidence="1">
    <location>
        <begin position="1"/>
        <end position="12"/>
    </location>
</feature>
<evidence type="ECO:0000256" key="1">
    <source>
        <dbReference type="SAM" id="MobiDB-lite"/>
    </source>
</evidence>